<keyword evidence="3 6" id="KW-0812">Transmembrane</keyword>
<sequence length="212" mass="23893">MKSVPTAVKIPMHRLPVRITHWLNVLIMCGMFMSGWGIYNASPIFPFTFPAALTLGGWLGGSIAWHLAVMWALAANGLLYLSWGLASGHFRRDFLPVTPASLWRDLRAALMFRLIHRPGEYNAVQKAFYLFVLLCGLVLVLSGLSIWKPVQLSWLVAVFGGFDRARYVHFFAMSAIGVFVVVHLAMVLMVPSTFLPMITGYLRRKPRKTRNE</sequence>
<dbReference type="GO" id="GO:0022904">
    <property type="term" value="P:respiratory electron transport chain"/>
    <property type="evidence" value="ECO:0007669"/>
    <property type="project" value="InterPro"/>
</dbReference>
<dbReference type="Gene3D" id="1.20.950.20">
    <property type="entry name" value="Transmembrane di-heme cytochromes, Chain C"/>
    <property type="match status" value="1"/>
</dbReference>
<comment type="caution">
    <text evidence="8">The sequence shown here is derived from an EMBL/GenBank/DDBJ whole genome shotgun (WGS) entry which is preliminary data.</text>
</comment>
<dbReference type="GO" id="GO:0020037">
    <property type="term" value="F:heme binding"/>
    <property type="evidence" value="ECO:0007669"/>
    <property type="project" value="TreeGrafter"/>
</dbReference>
<dbReference type="GO" id="GO:0009055">
    <property type="term" value="F:electron transfer activity"/>
    <property type="evidence" value="ECO:0007669"/>
    <property type="project" value="InterPro"/>
</dbReference>
<feature type="transmembrane region" description="Helical" evidence="6">
    <location>
        <begin position="21"/>
        <end position="39"/>
    </location>
</feature>
<dbReference type="PANTHER" id="PTHR30485">
    <property type="entry name" value="NI/FE-HYDROGENASE 1 B-TYPE CYTOCHROME SUBUNIT"/>
    <property type="match status" value="1"/>
</dbReference>
<evidence type="ECO:0000256" key="4">
    <source>
        <dbReference type="ARBA" id="ARBA00022989"/>
    </source>
</evidence>
<accession>A0A4R1N8W4</accession>
<dbReference type="AlphaFoldDB" id="A0A4R1N8W4"/>
<proteinExistence type="predicted"/>
<keyword evidence="9" id="KW-1185">Reference proteome</keyword>
<name>A0A4R1N8W4_9GAMM</name>
<dbReference type="Proteomes" id="UP000294555">
    <property type="component" value="Unassembled WGS sequence"/>
</dbReference>
<organism evidence="8 9">
    <name type="scientific">Sodalis ligni</name>
    <dbReference type="NCBI Taxonomy" id="2697027"/>
    <lineage>
        <taxon>Bacteria</taxon>
        <taxon>Pseudomonadati</taxon>
        <taxon>Pseudomonadota</taxon>
        <taxon>Gammaproteobacteria</taxon>
        <taxon>Enterobacterales</taxon>
        <taxon>Bruguierivoracaceae</taxon>
        <taxon>Sodalis</taxon>
    </lineage>
</organism>
<reference evidence="8 9" key="1">
    <citation type="submission" date="2019-02" db="EMBL/GenBank/DDBJ databases">
        <title>Investigation of anaerobic lignin degradation for improved lignocellulosic biofuels.</title>
        <authorList>
            <person name="Deangelis K."/>
        </authorList>
    </citation>
    <scope>NUCLEOTIDE SEQUENCE [LARGE SCALE GENOMIC DNA]</scope>
    <source>
        <strain evidence="8 9">159R</strain>
    </source>
</reference>
<keyword evidence="4 6" id="KW-1133">Transmembrane helix</keyword>
<evidence type="ECO:0000256" key="3">
    <source>
        <dbReference type="ARBA" id="ARBA00022692"/>
    </source>
</evidence>
<evidence type="ECO:0000256" key="5">
    <source>
        <dbReference type="ARBA" id="ARBA00023136"/>
    </source>
</evidence>
<dbReference type="Pfam" id="PF01292">
    <property type="entry name" value="Ni_hydr_CYTB"/>
    <property type="match status" value="1"/>
</dbReference>
<dbReference type="PANTHER" id="PTHR30485:SF1">
    <property type="entry name" value="CYTOCHROME YDHU-RELATED"/>
    <property type="match status" value="1"/>
</dbReference>
<evidence type="ECO:0000313" key="9">
    <source>
        <dbReference type="Proteomes" id="UP000294555"/>
    </source>
</evidence>
<evidence type="ECO:0000313" key="8">
    <source>
        <dbReference type="EMBL" id="TCL03097.1"/>
    </source>
</evidence>
<dbReference type="InterPro" id="IPR011577">
    <property type="entry name" value="Cyt_b561_bac/Ni-Hgenase"/>
</dbReference>
<feature type="domain" description="Cytochrome b561 bacterial/Ni-hydrogenase" evidence="7">
    <location>
        <begin position="13"/>
        <end position="200"/>
    </location>
</feature>
<keyword evidence="5 6" id="KW-0472">Membrane</keyword>
<dbReference type="GO" id="GO:0005886">
    <property type="term" value="C:plasma membrane"/>
    <property type="evidence" value="ECO:0007669"/>
    <property type="project" value="UniProtKB-SubCell"/>
</dbReference>
<protein>
    <submittedName>
        <fullName evidence="8">Thiosulfate reductase cytochrome b subunit</fullName>
    </submittedName>
</protein>
<feature type="transmembrane region" description="Helical" evidence="6">
    <location>
        <begin position="127"/>
        <end position="147"/>
    </location>
</feature>
<keyword evidence="2" id="KW-1003">Cell membrane</keyword>
<dbReference type="EMBL" id="SJOI01000001">
    <property type="protein sequence ID" value="TCL03097.1"/>
    <property type="molecule type" value="Genomic_DNA"/>
</dbReference>
<evidence type="ECO:0000256" key="1">
    <source>
        <dbReference type="ARBA" id="ARBA00004651"/>
    </source>
</evidence>
<dbReference type="SUPFAM" id="SSF81342">
    <property type="entry name" value="Transmembrane di-heme cytochromes"/>
    <property type="match status" value="1"/>
</dbReference>
<comment type="subcellular location">
    <subcellularLocation>
        <location evidence="1">Cell membrane</location>
        <topology evidence="1">Multi-pass membrane protein</topology>
    </subcellularLocation>
</comment>
<dbReference type="InterPro" id="IPR016174">
    <property type="entry name" value="Di-haem_cyt_TM"/>
</dbReference>
<evidence type="ECO:0000259" key="7">
    <source>
        <dbReference type="Pfam" id="PF01292"/>
    </source>
</evidence>
<feature type="transmembrane region" description="Helical" evidence="6">
    <location>
        <begin position="63"/>
        <end position="83"/>
    </location>
</feature>
<feature type="transmembrane region" description="Helical" evidence="6">
    <location>
        <begin position="167"/>
        <end position="198"/>
    </location>
</feature>
<dbReference type="InterPro" id="IPR051542">
    <property type="entry name" value="Hydrogenase_cytochrome"/>
</dbReference>
<gene>
    <name evidence="8" type="ORF">EZJ58_1139</name>
</gene>
<evidence type="ECO:0000256" key="6">
    <source>
        <dbReference type="SAM" id="Phobius"/>
    </source>
</evidence>
<evidence type="ECO:0000256" key="2">
    <source>
        <dbReference type="ARBA" id="ARBA00022475"/>
    </source>
</evidence>